<dbReference type="Pfam" id="PF00512">
    <property type="entry name" value="HisKA"/>
    <property type="match status" value="1"/>
</dbReference>
<dbReference type="GO" id="GO:0005524">
    <property type="term" value="F:ATP binding"/>
    <property type="evidence" value="ECO:0007669"/>
    <property type="project" value="UniProtKB-KW"/>
</dbReference>
<keyword evidence="8 16" id="KW-0418">Kinase</keyword>
<evidence type="ECO:0000256" key="12">
    <source>
        <dbReference type="ARBA" id="ARBA00023136"/>
    </source>
</evidence>
<keyword evidence="12 14" id="KW-0472">Membrane</keyword>
<dbReference type="SUPFAM" id="SSF55874">
    <property type="entry name" value="ATPase domain of HSP90 chaperone/DNA topoisomerase II/histidine kinase"/>
    <property type="match status" value="1"/>
</dbReference>
<dbReference type="Pfam" id="PF02518">
    <property type="entry name" value="HATPase_c"/>
    <property type="match status" value="1"/>
</dbReference>
<keyword evidence="10 14" id="KW-1133">Transmembrane helix</keyword>
<dbReference type="InterPro" id="IPR004358">
    <property type="entry name" value="Sig_transdc_His_kin-like_C"/>
</dbReference>
<dbReference type="CDD" id="cd00075">
    <property type="entry name" value="HATPase"/>
    <property type="match status" value="1"/>
</dbReference>
<evidence type="ECO:0000256" key="13">
    <source>
        <dbReference type="SAM" id="MobiDB-lite"/>
    </source>
</evidence>
<dbReference type="PRINTS" id="PR00344">
    <property type="entry name" value="BCTRLSENSOR"/>
</dbReference>
<dbReference type="SUPFAM" id="SSF47384">
    <property type="entry name" value="Homodimeric domain of signal transducing histidine kinase"/>
    <property type="match status" value="1"/>
</dbReference>
<keyword evidence="6 14" id="KW-0812">Transmembrane</keyword>
<evidence type="ECO:0000313" key="16">
    <source>
        <dbReference type="EMBL" id="SIT56342.1"/>
    </source>
</evidence>
<dbReference type="SMART" id="SM00387">
    <property type="entry name" value="HATPase_c"/>
    <property type="match status" value="1"/>
</dbReference>
<feature type="transmembrane region" description="Helical" evidence="14">
    <location>
        <begin position="481"/>
        <end position="499"/>
    </location>
</feature>
<dbReference type="InterPro" id="IPR027417">
    <property type="entry name" value="P-loop_NTPase"/>
</dbReference>
<dbReference type="Gene3D" id="1.10.287.130">
    <property type="match status" value="1"/>
</dbReference>
<dbReference type="CDD" id="cd01987">
    <property type="entry name" value="USP_KdpD-like"/>
    <property type="match status" value="1"/>
</dbReference>
<dbReference type="Pfam" id="PF13493">
    <property type="entry name" value="DUF4118"/>
    <property type="match status" value="1"/>
</dbReference>
<dbReference type="EMBL" id="FTPD01000021">
    <property type="protein sequence ID" value="SIT56342.1"/>
    <property type="molecule type" value="Genomic_DNA"/>
</dbReference>
<dbReference type="InterPro" id="IPR014729">
    <property type="entry name" value="Rossmann-like_a/b/a_fold"/>
</dbReference>
<dbReference type="Pfam" id="PF02702">
    <property type="entry name" value="KdpD"/>
    <property type="match status" value="1"/>
</dbReference>
<evidence type="ECO:0000256" key="9">
    <source>
        <dbReference type="ARBA" id="ARBA00022840"/>
    </source>
</evidence>
<gene>
    <name evidence="16" type="primary">kdpD</name>
    <name evidence="16" type="ORF">BQ8794_280081</name>
</gene>
<feature type="region of interest" description="Disordered" evidence="13">
    <location>
        <begin position="893"/>
        <end position="917"/>
    </location>
</feature>
<dbReference type="SUPFAM" id="SSF52402">
    <property type="entry name" value="Adenine nucleotide alpha hydrolases-like"/>
    <property type="match status" value="1"/>
</dbReference>
<evidence type="ECO:0000256" key="2">
    <source>
        <dbReference type="ARBA" id="ARBA00004141"/>
    </source>
</evidence>
<dbReference type="InterPro" id="IPR025201">
    <property type="entry name" value="KdpD_TM"/>
</dbReference>
<protein>
    <recommendedName>
        <fullName evidence="3">histidine kinase</fullName>
        <ecNumber evidence="3">2.7.13.3</ecNumber>
    </recommendedName>
</protein>
<feature type="transmembrane region" description="Helical" evidence="14">
    <location>
        <begin position="434"/>
        <end position="461"/>
    </location>
</feature>
<dbReference type="Gene3D" id="3.30.565.10">
    <property type="entry name" value="Histidine kinase-like ATPase, C-terminal domain"/>
    <property type="match status" value="1"/>
</dbReference>
<dbReference type="PANTHER" id="PTHR45569">
    <property type="entry name" value="SENSOR PROTEIN KDPD"/>
    <property type="match status" value="1"/>
</dbReference>
<keyword evidence="5" id="KW-0808">Transferase</keyword>
<dbReference type="InterPro" id="IPR003018">
    <property type="entry name" value="GAF"/>
</dbReference>
<comment type="subcellular location">
    <subcellularLocation>
        <location evidence="2">Membrane</location>
        <topology evidence="2">Multi-pass membrane protein</topology>
    </subcellularLocation>
</comment>
<accession>A0A1R3V8W4</accession>
<evidence type="ECO:0000256" key="11">
    <source>
        <dbReference type="ARBA" id="ARBA00023012"/>
    </source>
</evidence>
<dbReference type="InterPro" id="IPR036890">
    <property type="entry name" value="HATPase_C_sf"/>
</dbReference>
<dbReference type="FunFam" id="3.40.50.300:FF:000483">
    <property type="entry name" value="Sensor histidine kinase KdpD"/>
    <property type="match status" value="1"/>
</dbReference>
<dbReference type="GO" id="GO:0005737">
    <property type="term" value="C:cytoplasm"/>
    <property type="evidence" value="ECO:0007669"/>
    <property type="project" value="UniProtKB-ARBA"/>
</dbReference>
<evidence type="ECO:0000256" key="4">
    <source>
        <dbReference type="ARBA" id="ARBA00022553"/>
    </source>
</evidence>
<evidence type="ECO:0000256" key="7">
    <source>
        <dbReference type="ARBA" id="ARBA00022741"/>
    </source>
</evidence>
<dbReference type="SMART" id="SM00388">
    <property type="entry name" value="HisKA"/>
    <property type="match status" value="1"/>
</dbReference>
<organism evidence="16 17">
    <name type="scientific">Mesorhizobium prunaredense</name>
    <dbReference type="NCBI Taxonomy" id="1631249"/>
    <lineage>
        <taxon>Bacteria</taxon>
        <taxon>Pseudomonadati</taxon>
        <taxon>Pseudomonadota</taxon>
        <taxon>Alphaproteobacteria</taxon>
        <taxon>Hyphomicrobiales</taxon>
        <taxon>Phyllobacteriaceae</taxon>
        <taxon>Mesorhizobium</taxon>
    </lineage>
</organism>
<keyword evidence="11" id="KW-0902">Two-component regulatory system</keyword>
<evidence type="ECO:0000256" key="8">
    <source>
        <dbReference type="ARBA" id="ARBA00022777"/>
    </source>
</evidence>
<dbReference type="EC" id="2.7.13.3" evidence="3"/>
<evidence type="ECO:0000256" key="5">
    <source>
        <dbReference type="ARBA" id="ARBA00022679"/>
    </source>
</evidence>
<dbReference type="InterPro" id="IPR003661">
    <property type="entry name" value="HisK_dim/P_dom"/>
</dbReference>
<dbReference type="InterPro" id="IPR005467">
    <property type="entry name" value="His_kinase_dom"/>
</dbReference>
<dbReference type="InterPro" id="IPR006016">
    <property type="entry name" value="UspA"/>
</dbReference>
<dbReference type="PROSITE" id="PS50109">
    <property type="entry name" value="HIS_KIN"/>
    <property type="match status" value="1"/>
</dbReference>
<evidence type="ECO:0000256" key="10">
    <source>
        <dbReference type="ARBA" id="ARBA00022989"/>
    </source>
</evidence>
<proteinExistence type="predicted"/>
<dbReference type="InterPro" id="IPR003594">
    <property type="entry name" value="HATPase_dom"/>
</dbReference>
<dbReference type="Proteomes" id="UP000188388">
    <property type="component" value="Unassembled WGS sequence"/>
</dbReference>
<evidence type="ECO:0000259" key="15">
    <source>
        <dbReference type="PROSITE" id="PS50109"/>
    </source>
</evidence>
<keyword evidence="7" id="KW-0547">Nucleotide-binding</keyword>
<dbReference type="Gene3D" id="3.40.50.300">
    <property type="entry name" value="P-loop containing nucleotide triphosphate hydrolases"/>
    <property type="match status" value="1"/>
</dbReference>
<evidence type="ECO:0000256" key="3">
    <source>
        <dbReference type="ARBA" id="ARBA00012438"/>
    </source>
</evidence>
<dbReference type="Pfam" id="PF00582">
    <property type="entry name" value="Usp"/>
    <property type="match status" value="1"/>
</dbReference>
<dbReference type="GO" id="GO:0005886">
    <property type="term" value="C:plasma membrane"/>
    <property type="evidence" value="ECO:0007669"/>
    <property type="project" value="TreeGrafter"/>
</dbReference>
<keyword evidence="17" id="KW-1185">Reference proteome</keyword>
<keyword evidence="9" id="KW-0067">ATP-binding</keyword>
<dbReference type="Pfam" id="PF13492">
    <property type="entry name" value="GAF_3"/>
    <property type="match status" value="1"/>
</dbReference>
<dbReference type="GO" id="GO:0000155">
    <property type="term" value="F:phosphorelay sensor kinase activity"/>
    <property type="evidence" value="ECO:0007669"/>
    <property type="project" value="InterPro"/>
</dbReference>
<dbReference type="AlphaFoldDB" id="A0A1R3V8W4"/>
<evidence type="ECO:0000256" key="14">
    <source>
        <dbReference type="SAM" id="Phobius"/>
    </source>
</evidence>
<dbReference type="InterPro" id="IPR052023">
    <property type="entry name" value="Histidine_kinase_KdpD"/>
</dbReference>
<dbReference type="STRING" id="1631249.BQ8794_280081"/>
<dbReference type="InterPro" id="IPR029016">
    <property type="entry name" value="GAF-like_dom_sf"/>
</dbReference>
<dbReference type="CDD" id="cd00082">
    <property type="entry name" value="HisKA"/>
    <property type="match status" value="1"/>
</dbReference>
<sequence>MPDDRSDETRPSPDALLDHAEREARGRLRIFLGAAPGVGKTYEMLMSGRARLADGVDVVIGVVETHGRKETQALVDGYEVIPRLRVDYKGRIIEEMDLDAILARRPALVLVDELAHTNAPGSRHPKRYLDVQEILTHGIDVYTTLNIQHVESLNDVVAQITRVRVRETVPDSIIDQADDIEIIDLTPDDLIKRLEEGKVYIPSTAQRAIENYFSPGNLTALRELALRRTAQRVDEQLLTHMQAHAIPGPWAAGERVLVCVDARPGGAARVRYARRLADRLRAPWTALHVDTPRSAGMSEEDKDRLATLLRLAEQLGAEVTTIPGQNVAQDIVRHATANNFTHIVIGRPTRSRWRELIEGSLTYDLIRNAGDISVHVISGNERNAEATSKTVKAADEQWQFEIWPYLKATAYVVGSLAFAVLLDQFLDVRNLAIIFLIGVLTSAVTGGLWPALYACLISAIVFNYFFLEPRYTLTIQDPESIVALAVFLVVAVIASNLTARVQRQAVAARSRARATEDIYLFSKKLAGAGTLDDVLWATAFQIASMLKLRVVLLLPENGSITVKAGYPPDDTLAEADIAAARWAWEHDRPAGRGADTLPGARRLYLPLRTGRTAVGVVGLDNDKQGPLLTPEQKRLLDALADQAAVAIERIQLVADVDRAKLAAEADRLRSALLTSISHDLKTPLAAIMGAAGTLRDFAPALPEADRAELLSTVLDESERLNRFIANLLDMTKIESGAMEPNYAFHYVGDIVGTALHRARKIIGEHKTEIDIPADLPMLRLDPVLFEQALFNLLDNAAKYAPPGSTIRLQGWADNGSVILQVMDEGPGIPRADLERVFDTFYRVRKRDQVRAGTGLGLSICRGFIEAMGGTISAASRTDRSGAVFTIKMPVPTELPAVDDDPNGDDRNVGDPDVASLA</sequence>
<dbReference type="Gene3D" id="1.20.120.620">
    <property type="entry name" value="Backbone structure of the membrane domain of e. Coli histidine kinase receptor kdpd"/>
    <property type="match status" value="1"/>
</dbReference>
<dbReference type="InterPro" id="IPR003852">
    <property type="entry name" value="Sig_transdc_His_kinase_KdpD_N"/>
</dbReference>
<dbReference type="Gene3D" id="3.30.450.40">
    <property type="match status" value="1"/>
</dbReference>
<reference evidence="17" key="1">
    <citation type="submission" date="2017-01" db="EMBL/GenBank/DDBJ databases">
        <authorList>
            <person name="Brunel B."/>
        </authorList>
    </citation>
    <scope>NUCLEOTIDE SEQUENCE [LARGE SCALE GENOMIC DNA]</scope>
</reference>
<evidence type="ECO:0000256" key="6">
    <source>
        <dbReference type="ARBA" id="ARBA00022692"/>
    </source>
</evidence>
<dbReference type="InterPro" id="IPR036097">
    <property type="entry name" value="HisK_dim/P_sf"/>
</dbReference>
<dbReference type="InterPro" id="IPR038318">
    <property type="entry name" value="KdpD_sf"/>
</dbReference>
<name>A0A1R3V8W4_9HYPH</name>
<dbReference type="PANTHER" id="PTHR45569:SF1">
    <property type="entry name" value="SENSOR PROTEIN KDPD"/>
    <property type="match status" value="1"/>
</dbReference>
<dbReference type="Gene3D" id="3.40.50.620">
    <property type="entry name" value="HUPs"/>
    <property type="match status" value="1"/>
</dbReference>
<dbReference type="RefSeq" id="WP_077379449.1">
    <property type="nucleotide sequence ID" value="NZ_FTPD01000021.1"/>
</dbReference>
<evidence type="ECO:0000313" key="17">
    <source>
        <dbReference type="Proteomes" id="UP000188388"/>
    </source>
</evidence>
<evidence type="ECO:0000256" key="1">
    <source>
        <dbReference type="ARBA" id="ARBA00000085"/>
    </source>
</evidence>
<feature type="domain" description="Histidine kinase" evidence="15">
    <location>
        <begin position="675"/>
        <end position="892"/>
    </location>
</feature>
<comment type="catalytic activity">
    <reaction evidence="1">
        <text>ATP + protein L-histidine = ADP + protein N-phospho-L-histidine.</text>
        <dbReference type="EC" id="2.7.13.3"/>
    </reaction>
</comment>
<keyword evidence="4" id="KW-0597">Phosphoprotein</keyword>
<dbReference type="SUPFAM" id="SSF55781">
    <property type="entry name" value="GAF domain-like"/>
    <property type="match status" value="1"/>
</dbReference>